<keyword evidence="3" id="KW-1185">Reference proteome</keyword>
<dbReference type="Pfam" id="PF09359">
    <property type="entry name" value="VTC"/>
    <property type="match status" value="1"/>
</dbReference>
<dbReference type="OrthoDB" id="148766at2"/>
<dbReference type="RefSeq" id="WP_079571299.1">
    <property type="nucleotide sequence ID" value="NZ_FUZQ01000001.1"/>
</dbReference>
<reference evidence="2 3" key="1">
    <citation type="submission" date="2017-02" db="EMBL/GenBank/DDBJ databases">
        <authorList>
            <person name="Peterson S.W."/>
        </authorList>
    </citation>
    <scope>NUCLEOTIDE SEQUENCE [LARGE SCALE GENOMIC DNA]</scope>
    <source>
        <strain evidence="2 3">DSM 21481</strain>
    </source>
</reference>
<feature type="domain" description="VTC" evidence="1">
    <location>
        <begin position="37"/>
        <end position="256"/>
    </location>
</feature>
<sequence>MTATTLGASEAAVAQGLAGCDAVTLEELDDAAALQTRVDRKYVLTTGEVAALLATLAGRACPRVLEIDGERAFTYDSTYYDTADLLTFRMAARRRRRRFKVRTRTYVDTGNTTFLEVKTRAARGVTVKERCPWELAAPLDGAGLAFVDDRLAAARLDAPPSAQLAPVLRSAYRRTTVLLPDARMTLDTGLLWRLASTGPGTGPDTDPHRDRTADVGDLVVVETKAGTAPSSADRALWRAGHRPDRISKYATGLATLRPDLPDHPWRRLRRERLGVA</sequence>
<accession>A0A1T5IR57</accession>
<dbReference type="Proteomes" id="UP000189777">
    <property type="component" value="Unassembled WGS sequence"/>
</dbReference>
<protein>
    <submittedName>
        <fullName evidence="2">VTC domain-containing protein</fullName>
    </submittedName>
</protein>
<evidence type="ECO:0000313" key="3">
    <source>
        <dbReference type="Proteomes" id="UP000189777"/>
    </source>
</evidence>
<name>A0A1T5IR57_9MICO</name>
<dbReference type="AlphaFoldDB" id="A0A1T5IR57"/>
<evidence type="ECO:0000259" key="1">
    <source>
        <dbReference type="Pfam" id="PF09359"/>
    </source>
</evidence>
<dbReference type="InterPro" id="IPR033469">
    <property type="entry name" value="CYTH-like_dom_sf"/>
</dbReference>
<dbReference type="InterPro" id="IPR018966">
    <property type="entry name" value="VTC_domain"/>
</dbReference>
<organism evidence="2 3">
    <name type="scientific">Krasilnikoviella flava</name>
    <dbReference type="NCBI Taxonomy" id="526729"/>
    <lineage>
        <taxon>Bacteria</taxon>
        <taxon>Bacillati</taxon>
        <taxon>Actinomycetota</taxon>
        <taxon>Actinomycetes</taxon>
        <taxon>Micrococcales</taxon>
        <taxon>Promicromonosporaceae</taxon>
        <taxon>Krasilnikoviella</taxon>
    </lineage>
</organism>
<dbReference type="STRING" id="526729.SAMN04324258_0835"/>
<evidence type="ECO:0000313" key="2">
    <source>
        <dbReference type="EMBL" id="SKC41649.1"/>
    </source>
</evidence>
<proteinExistence type="predicted"/>
<gene>
    <name evidence="2" type="ORF">SAMN04324258_0835</name>
</gene>
<dbReference type="EMBL" id="FUZQ01000001">
    <property type="protein sequence ID" value="SKC41649.1"/>
    <property type="molecule type" value="Genomic_DNA"/>
</dbReference>
<dbReference type="SUPFAM" id="SSF55154">
    <property type="entry name" value="CYTH-like phosphatases"/>
    <property type="match status" value="1"/>
</dbReference>
<dbReference type="Gene3D" id="2.40.320.10">
    <property type="entry name" value="Hypothetical Protein Pfu-838710-001"/>
    <property type="match status" value="1"/>
</dbReference>
<dbReference type="CDD" id="cd07750">
    <property type="entry name" value="PolyPPase_VTC_like"/>
    <property type="match status" value="1"/>
</dbReference>